<dbReference type="Gene3D" id="2.60.40.4130">
    <property type="match status" value="1"/>
</dbReference>
<evidence type="ECO:0000256" key="4">
    <source>
        <dbReference type="ARBA" id="ARBA00022670"/>
    </source>
</evidence>
<feature type="chain" id="PRO_5046363419" evidence="10">
    <location>
        <begin position="29"/>
        <end position="1360"/>
    </location>
</feature>
<keyword evidence="13" id="KW-1185">Reference proteome</keyword>
<dbReference type="EMBL" id="JBJHQH010000006">
    <property type="protein sequence ID" value="MFK9091953.1"/>
    <property type="molecule type" value="Genomic_DNA"/>
</dbReference>
<dbReference type="PROSITE" id="PS51892">
    <property type="entry name" value="SUBTILASE"/>
    <property type="match status" value="1"/>
</dbReference>
<dbReference type="Pfam" id="PF02225">
    <property type="entry name" value="PA"/>
    <property type="match status" value="1"/>
</dbReference>
<keyword evidence="6 8" id="KW-0378">Hydrolase</keyword>
<evidence type="ECO:0000256" key="7">
    <source>
        <dbReference type="ARBA" id="ARBA00022825"/>
    </source>
</evidence>
<dbReference type="PANTHER" id="PTHR43806">
    <property type="entry name" value="PEPTIDASE S8"/>
    <property type="match status" value="1"/>
</dbReference>
<dbReference type="InterPro" id="IPR023827">
    <property type="entry name" value="Peptidase_S8_Asp-AS"/>
</dbReference>
<accession>A0ABW8REQ0</accession>
<dbReference type="Pfam" id="PF05922">
    <property type="entry name" value="Inhibitor_I9"/>
    <property type="match status" value="1"/>
</dbReference>
<dbReference type="Gene3D" id="3.50.30.30">
    <property type="match status" value="1"/>
</dbReference>
<evidence type="ECO:0000256" key="5">
    <source>
        <dbReference type="ARBA" id="ARBA00022729"/>
    </source>
</evidence>
<dbReference type="InterPro" id="IPR036852">
    <property type="entry name" value="Peptidase_S8/S53_dom_sf"/>
</dbReference>
<dbReference type="SUPFAM" id="SSF52025">
    <property type="entry name" value="PA domain"/>
    <property type="match status" value="1"/>
</dbReference>
<dbReference type="PROSITE" id="PS51766">
    <property type="entry name" value="DOCKERIN"/>
    <property type="match status" value="1"/>
</dbReference>
<evidence type="ECO:0000256" key="1">
    <source>
        <dbReference type="ARBA" id="ARBA00011073"/>
    </source>
</evidence>
<evidence type="ECO:0000313" key="12">
    <source>
        <dbReference type="EMBL" id="MFK9091953.1"/>
    </source>
</evidence>
<dbReference type="Pfam" id="PF00082">
    <property type="entry name" value="Peptidase_S8"/>
    <property type="match status" value="1"/>
</dbReference>
<keyword evidence="3" id="KW-0964">Secreted</keyword>
<organism evidence="12 13">
    <name type="scientific">Bacillus salipaludis</name>
    <dbReference type="NCBI Taxonomy" id="2547811"/>
    <lineage>
        <taxon>Bacteria</taxon>
        <taxon>Bacillati</taxon>
        <taxon>Bacillota</taxon>
        <taxon>Bacilli</taxon>
        <taxon>Bacillales</taxon>
        <taxon>Bacillaceae</taxon>
        <taxon>Bacillus</taxon>
    </lineage>
</organism>
<dbReference type="InterPro" id="IPR015500">
    <property type="entry name" value="Peptidase_S8_subtilisin-rel"/>
</dbReference>
<dbReference type="InterPro" id="IPR016134">
    <property type="entry name" value="Dockerin_dom"/>
</dbReference>
<dbReference type="InterPro" id="IPR046450">
    <property type="entry name" value="PA_dom_sf"/>
</dbReference>
<evidence type="ECO:0000256" key="8">
    <source>
        <dbReference type="PROSITE-ProRule" id="PRU01240"/>
    </source>
</evidence>
<dbReference type="InterPro" id="IPR000209">
    <property type="entry name" value="Peptidase_S8/S53_dom"/>
</dbReference>
<evidence type="ECO:0000256" key="9">
    <source>
        <dbReference type="RuleBase" id="RU003355"/>
    </source>
</evidence>
<dbReference type="InterPro" id="IPR036439">
    <property type="entry name" value="Dockerin_dom_sf"/>
</dbReference>
<feature type="active site" description="Charge relay system" evidence="8">
    <location>
        <position position="282"/>
    </location>
</feature>
<dbReference type="SUPFAM" id="SSF63446">
    <property type="entry name" value="Type I dockerin domain"/>
    <property type="match status" value="1"/>
</dbReference>
<dbReference type="InterPro" id="IPR034213">
    <property type="entry name" value="S8_Vpr-like"/>
</dbReference>
<keyword evidence="5 10" id="KW-0732">Signal</keyword>
<dbReference type="PROSITE" id="PS00138">
    <property type="entry name" value="SUBTILASE_SER"/>
    <property type="match status" value="1"/>
</dbReference>
<dbReference type="InterPro" id="IPR002105">
    <property type="entry name" value="Dockerin_1_rpt"/>
</dbReference>
<reference evidence="12 13" key="1">
    <citation type="submission" date="2024-11" db="EMBL/GenBank/DDBJ databases">
        <authorList>
            <person name="Lucas J.A."/>
        </authorList>
    </citation>
    <scope>NUCLEOTIDE SEQUENCE [LARGE SCALE GENOMIC DNA]</scope>
    <source>
        <strain evidence="12 13">Z 5.4</strain>
    </source>
</reference>
<evidence type="ECO:0000256" key="6">
    <source>
        <dbReference type="ARBA" id="ARBA00022801"/>
    </source>
</evidence>
<dbReference type="Proteomes" id="UP001623041">
    <property type="component" value="Unassembled WGS sequence"/>
</dbReference>
<dbReference type="Pfam" id="PF00404">
    <property type="entry name" value="Dockerin_1"/>
    <property type="match status" value="1"/>
</dbReference>
<name>A0ABW8REQ0_9BACI</name>
<protein>
    <submittedName>
        <fullName evidence="12">S8 family serine peptidase</fullName>
    </submittedName>
</protein>
<dbReference type="CDD" id="cd14254">
    <property type="entry name" value="Dockerin_II"/>
    <property type="match status" value="1"/>
</dbReference>
<keyword evidence="4 8" id="KW-0645">Protease</keyword>
<dbReference type="PRINTS" id="PR00723">
    <property type="entry name" value="SUBTILISIN"/>
</dbReference>
<dbReference type="PROSITE" id="PS00136">
    <property type="entry name" value="SUBTILASE_ASP"/>
    <property type="match status" value="1"/>
</dbReference>
<proteinExistence type="inferred from homology"/>
<dbReference type="RefSeq" id="WP_406580562.1">
    <property type="nucleotide sequence ID" value="NZ_JBJHQH010000006.1"/>
</dbReference>
<dbReference type="PROSITE" id="PS00137">
    <property type="entry name" value="SUBTILASE_HIS"/>
    <property type="match status" value="1"/>
</dbReference>
<dbReference type="InterPro" id="IPR050131">
    <property type="entry name" value="Peptidase_S8_subtilisin-like"/>
</dbReference>
<dbReference type="PANTHER" id="PTHR43806:SF65">
    <property type="entry name" value="SERINE PROTEASE APRX"/>
    <property type="match status" value="1"/>
</dbReference>
<sequence length="1360" mass="148858">MKKKSFIKRSAVLTLTAGLLLSPFNSYFTPKAAATGFNAENILASLTPEQRQALNQLEMTDNYGLQGFSKEELKSGKEINVIVQFRAKPGKVAVLDAEVKGKKLSKQQADEQVEKEHKQFEKDIQSILPSSNLKSRKLDHKITTTFKTTYNGVAMKLPANQVEMLLKSEVVKSIYKNVEFKVNPITLGEEKASNNSPGTSVESLPYLKVDKLHEEGITGKGIKVGVIDTGIDYNHPDLKKVYKGGYDFVDNDKDPMETTYADWQNSGGYPEIYGGSAYYTSHGTHVAGTIAGQGTNQDISVKGVAPDVDLYAYRVLGPYGSGTSENVIAAIEKSVDDGMDVINLSLGAGINDPYYPTSTAINYAVLSGVTAVVAAGNDGPGDYTLGSPGTAALALTVGASDVPMTISTFKGKIGKENSIDLIGMARHYADQLKDWDGKSYQVVDVGLGADNNYSGKDVQGKIALVARGDFALADKVSIAKQKGAAAVLLYNNAAGQIDANLGEATNFVPAFSLSNEAGEKIKAQLQAGETSFTLSSYAVTETKGDRLADFSSRGPVRQTYGIKPEVTAPGVSVLSTVPSYMAEPKNPSDYKYAYSRYSGTSMATPFTAGVAALMLQANPKLKPEDIKTVLMNTADPLNGDYSVFEVGAGRVNPYQAIHNGASFQIIDKTFIPGAEDLVKVKALTGGLNFEYELVGKNIHIKKDINMKNSENVKKTYNVSISEAKGSNSFKQNGVVLNISNKIDLKAKEEKKLSVSLLAHNKAKAGFYAGYITLTNAANSSERYRIPFSFRTMEEGFNKVEIYNPAYSPGYLNEVNWDPFREIYVFTQYNLSGPMEKLDVVLQDANTGKDLGLIGTVDLSWASENVDYGLFTFNGLYYKFTGDSKQPVSEEESYAKEGHYKIKFIGTGFSGKVKTETRDIWVYLDSPNFKSSLDGKSPFIEFKTGQETYPFDIQITDPLVDEMKKHGVEVDQSSNYMVYYWGNSGFPSSPIKMDKDGKFVEEIAMNESSDALQFRMQGYNMAGNKAILKQYYFVKEGTPYTYPRSETTVAKPGDTVKARLVLNNLNNVSKAEWTFGDDWGVKNLQLVDAKLSEPFADKATVSVNGDKVTVQFNEPSGTLNDSETVEVTVKVLDDHFFTGTSFNPTVNVTNANNETIKVVNAGYSLKVNPPYSRVQGYISPKGFYIGDPDNGGYLGKKDWSKVGATVKFIDSTGKEYDATSTINEYAQYALEKLPLTKDPYTVEMKVPGHFLTKKQVSIGFERNGVLYGKSQSIRTLDITAGDVNQDHVIDIMDAIEVQKAWKSNNRAADINFDGIVDEKDMKFVQQNYLKQNKSVDNAPKPKTSYNGKTLEIVLAELGIKP</sequence>
<comment type="caution">
    <text evidence="12">The sequence shown here is derived from an EMBL/GenBank/DDBJ whole genome shotgun (WGS) entry which is preliminary data.</text>
</comment>
<evidence type="ECO:0000259" key="11">
    <source>
        <dbReference type="PROSITE" id="PS51766"/>
    </source>
</evidence>
<evidence type="ECO:0000313" key="13">
    <source>
        <dbReference type="Proteomes" id="UP001623041"/>
    </source>
</evidence>
<gene>
    <name evidence="12" type="ORF">ACJEBI_10720</name>
</gene>
<dbReference type="CDD" id="cd07474">
    <property type="entry name" value="Peptidases_S8_subtilisin_Vpr-like"/>
    <property type="match status" value="1"/>
</dbReference>
<feature type="active site" description="Charge relay system" evidence="8">
    <location>
        <position position="228"/>
    </location>
</feature>
<dbReference type="Gene3D" id="3.40.50.200">
    <property type="entry name" value="Peptidase S8/S53 domain"/>
    <property type="match status" value="1"/>
</dbReference>
<dbReference type="InterPro" id="IPR003137">
    <property type="entry name" value="PA_domain"/>
</dbReference>
<keyword evidence="2" id="KW-0134">Cell wall</keyword>
<comment type="similarity">
    <text evidence="1 8 9">Belongs to the peptidase S8 family.</text>
</comment>
<evidence type="ECO:0000256" key="2">
    <source>
        <dbReference type="ARBA" id="ARBA00022512"/>
    </source>
</evidence>
<evidence type="ECO:0000256" key="10">
    <source>
        <dbReference type="SAM" id="SignalP"/>
    </source>
</evidence>
<feature type="signal peptide" evidence="10">
    <location>
        <begin position="1"/>
        <end position="28"/>
    </location>
</feature>
<dbReference type="InterPro" id="IPR022398">
    <property type="entry name" value="Peptidase_S8_His-AS"/>
</dbReference>
<dbReference type="InterPro" id="IPR023828">
    <property type="entry name" value="Peptidase_S8_Ser-AS"/>
</dbReference>
<dbReference type="CDD" id="cd02133">
    <property type="entry name" value="PA_C5a_like"/>
    <property type="match status" value="1"/>
</dbReference>
<feature type="domain" description="Dockerin" evidence="11">
    <location>
        <begin position="1275"/>
        <end position="1339"/>
    </location>
</feature>
<dbReference type="SUPFAM" id="SSF52743">
    <property type="entry name" value="Subtilisin-like"/>
    <property type="match status" value="1"/>
</dbReference>
<keyword evidence="7 8" id="KW-0720">Serine protease</keyword>
<feature type="active site" description="Charge relay system" evidence="8">
    <location>
        <position position="601"/>
    </location>
</feature>
<evidence type="ECO:0000256" key="3">
    <source>
        <dbReference type="ARBA" id="ARBA00022525"/>
    </source>
</evidence>
<dbReference type="InterPro" id="IPR010259">
    <property type="entry name" value="S8pro/Inhibitor_I9"/>
</dbReference>